<dbReference type="PANTHER" id="PTHR11085:SF10">
    <property type="entry name" value="NAD-DEPENDENT PROTEIN DEACYLASE SIRTUIN-5, MITOCHONDRIAL-RELATED"/>
    <property type="match status" value="1"/>
</dbReference>
<dbReference type="Pfam" id="PF02146">
    <property type="entry name" value="SIR2"/>
    <property type="match status" value="1"/>
</dbReference>
<dbReference type="Proteomes" id="UP000184390">
    <property type="component" value="Unassembled WGS sequence"/>
</dbReference>
<feature type="binding site" evidence="4">
    <location>
        <position position="148"/>
    </location>
    <ligand>
        <name>Zn(2+)</name>
        <dbReference type="ChEBI" id="CHEBI:29105"/>
    </ligand>
</feature>
<dbReference type="Gene3D" id="3.30.1600.10">
    <property type="entry name" value="SIR2/SIRT2 'Small Domain"/>
    <property type="match status" value="1"/>
</dbReference>
<reference evidence="7 8" key="1">
    <citation type="submission" date="2016-11" db="EMBL/GenBank/DDBJ databases">
        <authorList>
            <person name="Varghese N."/>
            <person name="Submissions S."/>
        </authorList>
    </citation>
    <scope>NUCLEOTIDE SEQUENCE [LARGE SCALE GENOMIC DNA]</scope>
    <source>
        <strain evidence="7 8">PA</strain>
    </source>
</reference>
<gene>
    <name evidence="7" type="ORF">SAMN05216246_10935</name>
</gene>
<evidence type="ECO:0000256" key="3">
    <source>
        <dbReference type="ARBA" id="ARBA00023027"/>
    </source>
</evidence>
<feature type="compositionally biased region" description="Polar residues" evidence="5">
    <location>
        <begin position="1"/>
        <end position="10"/>
    </location>
</feature>
<keyword evidence="4" id="KW-0479">Metal-binding</keyword>
<dbReference type="InterPro" id="IPR003000">
    <property type="entry name" value="Sirtuin"/>
</dbReference>
<accession>A0ABY1IDW4</accession>
<keyword evidence="2" id="KW-0808">Transferase</keyword>
<keyword evidence="4" id="KW-0862">Zinc</keyword>
<keyword evidence="3" id="KW-0520">NAD</keyword>
<dbReference type="InterPro" id="IPR029035">
    <property type="entry name" value="DHS-like_NAD/FAD-binding_dom"/>
</dbReference>
<evidence type="ECO:0000259" key="6">
    <source>
        <dbReference type="PROSITE" id="PS50305"/>
    </source>
</evidence>
<feature type="binding site" evidence="4">
    <location>
        <position position="151"/>
    </location>
    <ligand>
        <name>Zn(2+)</name>
        <dbReference type="ChEBI" id="CHEBI:29105"/>
    </ligand>
</feature>
<dbReference type="Gene3D" id="3.40.50.1220">
    <property type="entry name" value="TPP-binding domain"/>
    <property type="match status" value="1"/>
</dbReference>
<feature type="binding site" evidence="4">
    <location>
        <position position="201"/>
    </location>
    <ligand>
        <name>Zn(2+)</name>
        <dbReference type="ChEBI" id="CHEBI:29105"/>
    </ligand>
</feature>
<feature type="region of interest" description="Disordered" evidence="5">
    <location>
        <begin position="1"/>
        <end position="20"/>
    </location>
</feature>
<dbReference type="InterPro" id="IPR026590">
    <property type="entry name" value="Ssirtuin_cat_dom"/>
</dbReference>
<dbReference type="EMBL" id="FQYL01000009">
    <property type="protein sequence ID" value="SHJ03150.1"/>
    <property type="molecule type" value="Genomic_DNA"/>
</dbReference>
<evidence type="ECO:0000256" key="2">
    <source>
        <dbReference type="ARBA" id="ARBA00022679"/>
    </source>
</evidence>
<dbReference type="EC" id="2.3.1.286" evidence="1"/>
<proteinExistence type="predicted"/>
<evidence type="ECO:0000313" key="8">
    <source>
        <dbReference type="Proteomes" id="UP000184390"/>
    </source>
</evidence>
<evidence type="ECO:0000256" key="1">
    <source>
        <dbReference type="ARBA" id="ARBA00012928"/>
    </source>
</evidence>
<organism evidence="7 8">
    <name type="scientific">Actinomyces denticolens</name>
    <dbReference type="NCBI Taxonomy" id="52767"/>
    <lineage>
        <taxon>Bacteria</taxon>
        <taxon>Bacillati</taxon>
        <taxon>Actinomycetota</taxon>
        <taxon>Actinomycetes</taxon>
        <taxon>Actinomycetales</taxon>
        <taxon>Actinomycetaceae</taxon>
        <taxon>Actinomyces</taxon>
    </lineage>
</organism>
<dbReference type="InterPro" id="IPR026591">
    <property type="entry name" value="Sirtuin_cat_small_dom_sf"/>
</dbReference>
<dbReference type="InterPro" id="IPR050134">
    <property type="entry name" value="NAD-dep_sirtuin_deacylases"/>
</dbReference>
<dbReference type="PANTHER" id="PTHR11085">
    <property type="entry name" value="NAD-DEPENDENT PROTEIN DEACYLASE SIRTUIN-5, MITOCHONDRIAL-RELATED"/>
    <property type="match status" value="1"/>
</dbReference>
<sequence length="297" mass="31303">MTSMSRSTTGESDRVGAGDDGAAQEMQAAEAIAAIIEGRRTLVVTGAGMSTDSGLPDYRGVGTTPIEPVDLPSFAADPVWYRWLWFRNETTWRSLEALEPNAGHRALARLEAAGAIMGVATQNVDRLDARAGVRKLWELHGSYDAVVCLRCGARSTRAEVSERLRALNPGLIEDLDPMHLEITPEARRAEAEACDFRTVDCEACGGLLKPGIVMFGEGLPEEAMEGALAAARECEAVIVAGTSLAVSTGMWVVQSALAGGASLIVINRGRTQADPVAEVIVDGGCSPVLAALADRLA</sequence>
<keyword evidence="8" id="KW-1185">Reference proteome</keyword>
<protein>
    <recommendedName>
        <fullName evidence="1">protein acetyllysine N-acetyltransferase</fullName>
        <ecNumber evidence="1">2.3.1.286</ecNumber>
    </recommendedName>
</protein>
<evidence type="ECO:0000256" key="4">
    <source>
        <dbReference type="PROSITE-ProRule" id="PRU00236"/>
    </source>
</evidence>
<evidence type="ECO:0000256" key="5">
    <source>
        <dbReference type="SAM" id="MobiDB-lite"/>
    </source>
</evidence>
<dbReference type="SUPFAM" id="SSF52467">
    <property type="entry name" value="DHS-like NAD/FAD-binding domain"/>
    <property type="match status" value="1"/>
</dbReference>
<evidence type="ECO:0000313" key="7">
    <source>
        <dbReference type="EMBL" id="SHJ03150.1"/>
    </source>
</evidence>
<feature type="binding site" evidence="4">
    <location>
        <position position="204"/>
    </location>
    <ligand>
        <name>Zn(2+)</name>
        <dbReference type="ChEBI" id="CHEBI:29105"/>
    </ligand>
</feature>
<dbReference type="PROSITE" id="PS50305">
    <property type="entry name" value="SIRTUIN"/>
    <property type="match status" value="1"/>
</dbReference>
<feature type="active site" description="Proton acceptor" evidence="4">
    <location>
        <position position="140"/>
    </location>
</feature>
<feature type="domain" description="Deacetylase sirtuin-type" evidence="6">
    <location>
        <begin position="21"/>
        <end position="297"/>
    </location>
</feature>
<comment type="caution">
    <text evidence="7">The sequence shown here is derived from an EMBL/GenBank/DDBJ whole genome shotgun (WGS) entry which is preliminary data.</text>
</comment>
<name>A0ABY1IDW4_9ACTO</name>